<name>A0A9P0EAC9_NEZVI</name>
<dbReference type="AlphaFoldDB" id="A0A9P0EAC9"/>
<organism evidence="2 3">
    <name type="scientific">Nezara viridula</name>
    <name type="common">Southern green stink bug</name>
    <name type="synonym">Cimex viridulus</name>
    <dbReference type="NCBI Taxonomy" id="85310"/>
    <lineage>
        <taxon>Eukaryota</taxon>
        <taxon>Metazoa</taxon>
        <taxon>Ecdysozoa</taxon>
        <taxon>Arthropoda</taxon>
        <taxon>Hexapoda</taxon>
        <taxon>Insecta</taxon>
        <taxon>Pterygota</taxon>
        <taxon>Neoptera</taxon>
        <taxon>Paraneoptera</taxon>
        <taxon>Hemiptera</taxon>
        <taxon>Heteroptera</taxon>
        <taxon>Panheteroptera</taxon>
        <taxon>Pentatomomorpha</taxon>
        <taxon>Pentatomoidea</taxon>
        <taxon>Pentatomidae</taxon>
        <taxon>Pentatominae</taxon>
        <taxon>Nezara</taxon>
    </lineage>
</organism>
<feature type="compositionally biased region" description="Acidic residues" evidence="1">
    <location>
        <begin position="95"/>
        <end position="105"/>
    </location>
</feature>
<accession>A0A9P0EAC9</accession>
<feature type="region of interest" description="Disordered" evidence="1">
    <location>
        <begin position="59"/>
        <end position="105"/>
    </location>
</feature>
<feature type="compositionally biased region" description="Basic and acidic residues" evidence="1">
    <location>
        <begin position="77"/>
        <end position="86"/>
    </location>
</feature>
<evidence type="ECO:0000313" key="3">
    <source>
        <dbReference type="Proteomes" id="UP001152798"/>
    </source>
</evidence>
<keyword evidence="3" id="KW-1185">Reference proteome</keyword>
<evidence type="ECO:0000256" key="1">
    <source>
        <dbReference type="SAM" id="MobiDB-lite"/>
    </source>
</evidence>
<evidence type="ECO:0000313" key="2">
    <source>
        <dbReference type="EMBL" id="CAH1391482.1"/>
    </source>
</evidence>
<proteinExistence type="predicted"/>
<reference evidence="2" key="1">
    <citation type="submission" date="2022-01" db="EMBL/GenBank/DDBJ databases">
        <authorList>
            <person name="King R."/>
        </authorList>
    </citation>
    <scope>NUCLEOTIDE SEQUENCE</scope>
</reference>
<sequence length="105" mass="11741">MKTKHDECPTNVQSTENIVVDNNENLNGSYTNEEIKETTDDGKNCGNTVICEESMAEIANDSEPSGAEKENIDEEKEILKEDESRSDNINPDLPVIEETDVDIHK</sequence>
<dbReference type="Proteomes" id="UP001152798">
    <property type="component" value="Chromosome 1"/>
</dbReference>
<gene>
    <name evidence="2" type="ORF">NEZAVI_LOCUS2498</name>
</gene>
<dbReference type="EMBL" id="OV725077">
    <property type="protein sequence ID" value="CAH1391482.1"/>
    <property type="molecule type" value="Genomic_DNA"/>
</dbReference>
<protein>
    <submittedName>
        <fullName evidence="2">Uncharacterized protein</fullName>
    </submittedName>
</protein>